<feature type="non-terminal residue" evidence="2">
    <location>
        <position position="1"/>
    </location>
</feature>
<name>A0A0F9BLB7_9ZZZZ</name>
<evidence type="ECO:0000256" key="1">
    <source>
        <dbReference type="SAM" id="Coils"/>
    </source>
</evidence>
<feature type="non-terminal residue" evidence="2">
    <location>
        <position position="415"/>
    </location>
</feature>
<accession>A0A0F9BLB7</accession>
<comment type="caution">
    <text evidence="2">The sequence shown here is derived from an EMBL/GenBank/DDBJ whole genome shotgun (WGS) entry which is preliminary data.</text>
</comment>
<gene>
    <name evidence="2" type="ORF">LCGC14_2775720</name>
</gene>
<feature type="coiled-coil region" evidence="1">
    <location>
        <begin position="343"/>
        <end position="370"/>
    </location>
</feature>
<keyword evidence="1" id="KW-0175">Coiled coil</keyword>
<protein>
    <submittedName>
        <fullName evidence="2">Uncharacterized protein</fullName>
    </submittedName>
</protein>
<reference evidence="2" key="1">
    <citation type="journal article" date="2015" name="Nature">
        <title>Complex archaea that bridge the gap between prokaryotes and eukaryotes.</title>
        <authorList>
            <person name="Spang A."/>
            <person name="Saw J.H."/>
            <person name="Jorgensen S.L."/>
            <person name="Zaremba-Niedzwiedzka K."/>
            <person name="Martijn J."/>
            <person name="Lind A.E."/>
            <person name="van Eijk R."/>
            <person name="Schleper C."/>
            <person name="Guy L."/>
            <person name="Ettema T.J."/>
        </authorList>
    </citation>
    <scope>NUCLEOTIDE SEQUENCE</scope>
</reference>
<sequence>RQRIDELGTERIGAERVEARRAAAEGREVTPTTAAETTVLGQTRKELEALKKDLFDTTTITTETGERVTRQAAASMKLVGLIGEGAFRNWNQAAAQVDKLLGQIRDIPQATQEAEGPTRSLEAIEQERVKIQRAIDEAVVRQTGSLQDQKRLDEDIQTLKDRELLLTSDIAAAEKALADVTDNKDAILARNIIKLRQILDQQRAIEGIERERSQATDPERIAALDRQLSFERDFATALQDELGLTGDILKDIIDTVEAQGSSIKGVNELVAGLREVDTSLRATTIAYQKQGSFAKEVASLQENIGANLEKNLETQKQIGTALFGEALATRTIIAQKQIALKNTDLTREEYAKINDELAEQEQRLRDIGVQQDENTEGVAKTTEQLQAERIETILDTFRELGQYIDGDFAAAIEGA</sequence>
<evidence type="ECO:0000313" key="2">
    <source>
        <dbReference type="EMBL" id="KKK85196.1"/>
    </source>
</evidence>
<proteinExistence type="predicted"/>
<dbReference type="EMBL" id="LAZR01051419">
    <property type="protein sequence ID" value="KKK85196.1"/>
    <property type="molecule type" value="Genomic_DNA"/>
</dbReference>
<organism evidence="2">
    <name type="scientific">marine sediment metagenome</name>
    <dbReference type="NCBI Taxonomy" id="412755"/>
    <lineage>
        <taxon>unclassified sequences</taxon>
        <taxon>metagenomes</taxon>
        <taxon>ecological metagenomes</taxon>
    </lineage>
</organism>
<dbReference type="AlphaFoldDB" id="A0A0F9BLB7"/>